<keyword evidence="1" id="KW-0479">Metal-binding</keyword>
<keyword evidence="2 4" id="KW-0863">Zinc-finger</keyword>
<feature type="compositionally biased region" description="Polar residues" evidence="5">
    <location>
        <begin position="11"/>
        <end position="27"/>
    </location>
</feature>
<keyword evidence="8" id="KW-1185">Reference proteome</keyword>
<evidence type="ECO:0000313" key="7">
    <source>
        <dbReference type="EMBL" id="KAK0739108.1"/>
    </source>
</evidence>
<dbReference type="InterPro" id="IPR008913">
    <property type="entry name" value="Znf_CHY"/>
</dbReference>
<feature type="region of interest" description="Disordered" evidence="5">
    <location>
        <begin position="388"/>
        <end position="435"/>
    </location>
</feature>
<evidence type="ECO:0000259" key="6">
    <source>
        <dbReference type="PROSITE" id="PS51266"/>
    </source>
</evidence>
<proteinExistence type="predicted"/>
<evidence type="ECO:0000313" key="8">
    <source>
        <dbReference type="Proteomes" id="UP001172159"/>
    </source>
</evidence>
<evidence type="ECO:0000256" key="3">
    <source>
        <dbReference type="ARBA" id="ARBA00022833"/>
    </source>
</evidence>
<evidence type="ECO:0000256" key="2">
    <source>
        <dbReference type="ARBA" id="ARBA00022771"/>
    </source>
</evidence>
<feature type="compositionally biased region" description="Acidic residues" evidence="5">
    <location>
        <begin position="398"/>
        <end position="424"/>
    </location>
</feature>
<comment type="caution">
    <text evidence="7">The sequence shown here is derived from an EMBL/GenBank/DDBJ whole genome shotgun (WGS) entry which is preliminary data.</text>
</comment>
<evidence type="ECO:0000256" key="4">
    <source>
        <dbReference type="PROSITE-ProRule" id="PRU00601"/>
    </source>
</evidence>
<sequence>MIPIRPKPNDDASTSARGPQAVTTAPPSSRVVPKPIPAQQKQDTRTYQINQLKRRYPSHKETPLPGGENSLSFNLVPSDPDFPFDLDHLECELHIPAKYPKQPPKLHVKNQNIPRGFAINIEKGWDKLVVERTANGGTTTLLSLTNGLDKKLESLLSEEKAETVKLTIFKDTRHLDQQQAQEKEKEAVVVSNPAPTPAPQVKRSYIPLETFTQSQIAQAKARRAQEVRQLEARMGRLPHYHRSSDGIIYTLPLEPKKRAELPSQLQGIKSVQLVVPLLYPLQNLRVLLNDVEGGQEGEELAEGVEELFTKKAGELKKEGDKEEKMGLVAMVNWLAQRVHLLAREVVREREKKRKEMEEGKGKVVEVEVKEAEHAASVTTAAQVDRGHLHVIPRPPEWGFDDVESESSEYNSEDEDDEGGAEIGEDTGGSSVPTQTVERGTAMSFPSIELHGIELLQVSILSLSVKCDRCKTLNEVTGLKNNLEKASSCKKCATAFTVRYRQELVHMNSTRAGFIDASGCTVADLLPSTFVPTCGKCSHPSLGLVSVRGETTTNICRECHARFTFKIPDVKFLDYAPGMHTRLPPTSGPRRKTEKLGLHAGEPLPEKGSCQHYKKSYRWFRFSCCSKVYPCDKCHDAAEEHINEWANRMICGWCSREQNYSVESCAFCGRSVIGKRGSGFWEGGKGTRDKRLMRRGDKRKYRRGGGGEARKD</sequence>
<accession>A0AA40BRT2</accession>
<dbReference type="PROSITE" id="PS51266">
    <property type="entry name" value="ZF_CHY"/>
    <property type="match status" value="1"/>
</dbReference>
<organism evidence="7 8">
    <name type="scientific">Apiosordaria backusii</name>
    <dbReference type="NCBI Taxonomy" id="314023"/>
    <lineage>
        <taxon>Eukaryota</taxon>
        <taxon>Fungi</taxon>
        <taxon>Dikarya</taxon>
        <taxon>Ascomycota</taxon>
        <taxon>Pezizomycotina</taxon>
        <taxon>Sordariomycetes</taxon>
        <taxon>Sordariomycetidae</taxon>
        <taxon>Sordariales</taxon>
        <taxon>Lasiosphaeriaceae</taxon>
        <taxon>Apiosordaria</taxon>
    </lineage>
</organism>
<dbReference type="Proteomes" id="UP001172159">
    <property type="component" value="Unassembled WGS sequence"/>
</dbReference>
<gene>
    <name evidence="7" type="ORF">B0T21DRAFT_409487</name>
</gene>
<reference evidence="7" key="1">
    <citation type="submission" date="2023-06" db="EMBL/GenBank/DDBJ databases">
        <title>Genome-scale phylogeny and comparative genomics of the fungal order Sordariales.</title>
        <authorList>
            <consortium name="Lawrence Berkeley National Laboratory"/>
            <person name="Hensen N."/>
            <person name="Bonometti L."/>
            <person name="Westerberg I."/>
            <person name="Brannstrom I.O."/>
            <person name="Guillou S."/>
            <person name="Cros-Aarteil S."/>
            <person name="Calhoun S."/>
            <person name="Haridas S."/>
            <person name="Kuo A."/>
            <person name="Mondo S."/>
            <person name="Pangilinan J."/>
            <person name="Riley R."/>
            <person name="Labutti K."/>
            <person name="Andreopoulos B."/>
            <person name="Lipzen A."/>
            <person name="Chen C."/>
            <person name="Yanf M."/>
            <person name="Daum C."/>
            <person name="Ng V."/>
            <person name="Clum A."/>
            <person name="Steindorff A."/>
            <person name="Ohm R."/>
            <person name="Martin F."/>
            <person name="Silar P."/>
            <person name="Natvig D."/>
            <person name="Lalanne C."/>
            <person name="Gautier V."/>
            <person name="Ament-Velasquez S.L."/>
            <person name="Kruys A."/>
            <person name="Hutchinson M.I."/>
            <person name="Powell A.J."/>
            <person name="Barry K."/>
            <person name="Miller A.N."/>
            <person name="Grigoriev I.V."/>
            <person name="Debuchy R."/>
            <person name="Gladieux P."/>
            <person name="Thoren M.H."/>
            <person name="Johannesson H."/>
        </authorList>
    </citation>
    <scope>NUCLEOTIDE SEQUENCE</scope>
    <source>
        <strain evidence="7">CBS 540.89</strain>
    </source>
</reference>
<dbReference type="EMBL" id="JAUKTV010000004">
    <property type="protein sequence ID" value="KAK0739108.1"/>
    <property type="molecule type" value="Genomic_DNA"/>
</dbReference>
<dbReference type="GO" id="GO:0008270">
    <property type="term" value="F:zinc ion binding"/>
    <property type="evidence" value="ECO:0007669"/>
    <property type="project" value="UniProtKB-KW"/>
</dbReference>
<dbReference type="InterPro" id="IPR037274">
    <property type="entry name" value="Znf_CHY_sf"/>
</dbReference>
<dbReference type="Pfam" id="PF05495">
    <property type="entry name" value="zf-CHY"/>
    <property type="match status" value="1"/>
</dbReference>
<feature type="compositionally biased region" description="Basic residues" evidence="5">
    <location>
        <begin position="690"/>
        <end position="702"/>
    </location>
</feature>
<feature type="region of interest" description="Disordered" evidence="5">
    <location>
        <begin position="683"/>
        <end position="711"/>
    </location>
</feature>
<dbReference type="AlphaFoldDB" id="A0AA40BRT2"/>
<name>A0AA40BRT2_9PEZI</name>
<evidence type="ECO:0000256" key="5">
    <source>
        <dbReference type="SAM" id="MobiDB-lite"/>
    </source>
</evidence>
<evidence type="ECO:0000256" key="1">
    <source>
        <dbReference type="ARBA" id="ARBA00022723"/>
    </source>
</evidence>
<feature type="domain" description="CHY-type" evidence="6">
    <location>
        <begin position="602"/>
        <end position="669"/>
    </location>
</feature>
<feature type="region of interest" description="Disordered" evidence="5">
    <location>
        <begin position="1"/>
        <end position="45"/>
    </location>
</feature>
<dbReference type="SUPFAM" id="SSF161219">
    <property type="entry name" value="CHY zinc finger-like"/>
    <property type="match status" value="1"/>
</dbReference>
<keyword evidence="3" id="KW-0862">Zinc</keyword>
<protein>
    <recommendedName>
        <fullName evidence="6">CHY-type domain-containing protein</fullName>
    </recommendedName>
</protein>